<keyword evidence="5" id="KW-0472">Membrane</keyword>
<dbReference type="GO" id="GO:0016020">
    <property type="term" value="C:membrane"/>
    <property type="evidence" value="ECO:0007669"/>
    <property type="project" value="InterPro"/>
</dbReference>
<evidence type="ECO:0000313" key="8">
    <source>
        <dbReference type="EMBL" id="SMH70841.1"/>
    </source>
</evidence>
<dbReference type="PROSITE" id="PS50111">
    <property type="entry name" value="CHEMOTAXIS_TRANSDUC_2"/>
    <property type="match status" value="1"/>
</dbReference>
<protein>
    <recommendedName>
        <fullName evidence="10">Methyl-accepting chemotaxis protein</fullName>
    </recommendedName>
</protein>
<dbReference type="PANTHER" id="PTHR32089">
    <property type="entry name" value="METHYL-ACCEPTING CHEMOTAXIS PROTEIN MCPB"/>
    <property type="match status" value="1"/>
</dbReference>
<organism evidence="8 9">
    <name type="scientific">Candidatus Nitrosotalea okcheonensis</name>
    <dbReference type="NCBI Taxonomy" id="1903276"/>
    <lineage>
        <taxon>Archaea</taxon>
        <taxon>Nitrososphaerota</taxon>
        <taxon>Nitrososphaeria</taxon>
        <taxon>Nitrosotaleales</taxon>
        <taxon>Nitrosotaleaceae</taxon>
        <taxon>Nitrosotalea</taxon>
    </lineage>
</organism>
<sequence length="449" mass="47435">MNFKSIFQKSLKTKIIAMVNVASAISIATISVASYSAAGHASGNDDTARYIITGVIMQGVVGISAYFMARSIARPILKMAEVAEKISRGDLTVDLSMSKSNDELGKLTNEFGNMVVSLRQLVSQVRDGSSLVASNSEQVVSSTEQMNSSVQQISSTIEQISKGSQTQAHELEETSKVVVKLTGEMKKLASKAGTTADLTKEVGLISATGSKSASEADFRMSKIISVTNESAKKIKELAERSGEITAVVDVIRKIADQTNLLALNAAIEAARAGEAGRGFAVVADEVKRLAEGSAKSSEEIDGLIKQIQEDAKATVLSIEGGTKEVSEGRIVIDKALKALNEIASKVTEVSVNVLDVANITQVQVGAIEQLSKAASEIAAVSEQNASATEEASAATEQQTAGTQEIAASVQKMAVMADDLTKITAGFKLPENSESKPRNYDEIKKEVIVR</sequence>
<evidence type="ECO:0000256" key="1">
    <source>
        <dbReference type="ARBA" id="ARBA00023224"/>
    </source>
</evidence>
<dbReference type="PROSITE" id="PS50885">
    <property type="entry name" value="HAMP"/>
    <property type="match status" value="1"/>
</dbReference>
<evidence type="ECO:0000259" key="6">
    <source>
        <dbReference type="PROSITE" id="PS50111"/>
    </source>
</evidence>
<keyword evidence="1 3" id="KW-0807">Transducer</keyword>
<dbReference type="Proteomes" id="UP000230607">
    <property type="component" value="Chromosome 1"/>
</dbReference>
<dbReference type="AlphaFoldDB" id="A0A2H1FDL8"/>
<dbReference type="InterPro" id="IPR004089">
    <property type="entry name" value="MCPsignal_dom"/>
</dbReference>
<evidence type="ECO:0000259" key="7">
    <source>
        <dbReference type="PROSITE" id="PS50885"/>
    </source>
</evidence>
<feature type="coiled-coil region" evidence="4">
    <location>
        <begin position="370"/>
        <end position="397"/>
    </location>
</feature>
<evidence type="ECO:0000256" key="3">
    <source>
        <dbReference type="PROSITE-ProRule" id="PRU00284"/>
    </source>
</evidence>
<dbReference type="Pfam" id="PF00015">
    <property type="entry name" value="MCPsignal"/>
    <property type="match status" value="1"/>
</dbReference>
<dbReference type="OrthoDB" id="11802at2157"/>
<accession>A0A2H1FDL8</accession>
<proteinExistence type="inferred from homology"/>
<feature type="transmembrane region" description="Helical" evidence="5">
    <location>
        <begin position="15"/>
        <end position="38"/>
    </location>
</feature>
<keyword evidence="5" id="KW-1133">Transmembrane helix</keyword>
<dbReference type="Pfam" id="PF00672">
    <property type="entry name" value="HAMP"/>
    <property type="match status" value="1"/>
</dbReference>
<feature type="domain" description="Methyl-accepting transducer" evidence="6">
    <location>
        <begin position="142"/>
        <end position="399"/>
    </location>
</feature>
<keyword evidence="9" id="KW-1185">Reference proteome</keyword>
<evidence type="ECO:0000256" key="2">
    <source>
        <dbReference type="ARBA" id="ARBA00029447"/>
    </source>
</evidence>
<comment type="similarity">
    <text evidence="2">Belongs to the methyl-accepting chemotaxis (MCP) protein family.</text>
</comment>
<evidence type="ECO:0000256" key="5">
    <source>
        <dbReference type="SAM" id="Phobius"/>
    </source>
</evidence>
<dbReference type="SMART" id="SM00304">
    <property type="entry name" value="HAMP"/>
    <property type="match status" value="1"/>
</dbReference>
<dbReference type="SMART" id="SM00283">
    <property type="entry name" value="MA"/>
    <property type="match status" value="1"/>
</dbReference>
<evidence type="ECO:0000313" key="9">
    <source>
        <dbReference type="Proteomes" id="UP000230607"/>
    </source>
</evidence>
<dbReference type="PANTHER" id="PTHR32089:SF114">
    <property type="entry name" value="METHYL-ACCEPTING CHEMOTAXIS PROTEIN MCPB"/>
    <property type="match status" value="1"/>
</dbReference>
<keyword evidence="4" id="KW-0175">Coiled coil</keyword>
<keyword evidence="5" id="KW-0812">Transmembrane</keyword>
<evidence type="ECO:0008006" key="10">
    <source>
        <dbReference type="Google" id="ProtNLM"/>
    </source>
</evidence>
<feature type="transmembrane region" description="Helical" evidence="5">
    <location>
        <begin position="50"/>
        <end position="69"/>
    </location>
</feature>
<reference evidence="9" key="1">
    <citation type="submission" date="2017-03" db="EMBL/GenBank/DDBJ databases">
        <authorList>
            <person name="Herbold C."/>
        </authorList>
    </citation>
    <scope>NUCLEOTIDE SEQUENCE [LARGE SCALE GENOMIC DNA]</scope>
</reference>
<gene>
    <name evidence="8" type="ORF">NCS_10648</name>
</gene>
<dbReference type="SUPFAM" id="SSF58104">
    <property type="entry name" value="Methyl-accepting chemotaxis protein (MCP) signaling domain"/>
    <property type="match status" value="1"/>
</dbReference>
<evidence type="ECO:0000256" key="4">
    <source>
        <dbReference type="SAM" id="Coils"/>
    </source>
</evidence>
<dbReference type="RefSeq" id="WP_157926909.1">
    <property type="nucleotide sequence ID" value="NZ_LT841358.1"/>
</dbReference>
<dbReference type="Gene3D" id="6.10.340.10">
    <property type="match status" value="1"/>
</dbReference>
<dbReference type="GO" id="GO:0007165">
    <property type="term" value="P:signal transduction"/>
    <property type="evidence" value="ECO:0007669"/>
    <property type="project" value="UniProtKB-KW"/>
</dbReference>
<dbReference type="CDD" id="cd06225">
    <property type="entry name" value="HAMP"/>
    <property type="match status" value="1"/>
</dbReference>
<name>A0A2H1FDL8_9ARCH</name>
<dbReference type="InterPro" id="IPR003660">
    <property type="entry name" value="HAMP_dom"/>
</dbReference>
<feature type="domain" description="HAMP" evidence="7">
    <location>
        <begin position="70"/>
        <end position="123"/>
    </location>
</feature>
<dbReference type="EMBL" id="LT841358">
    <property type="protein sequence ID" value="SMH70841.1"/>
    <property type="molecule type" value="Genomic_DNA"/>
</dbReference>
<dbReference type="Gene3D" id="1.10.287.950">
    <property type="entry name" value="Methyl-accepting chemotaxis protein"/>
    <property type="match status" value="1"/>
</dbReference>